<evidence type="ECO:0000313" key="1">
    <source>
        <dbReference type="EMBL" id="OIQ63369.1"/>
    </source>
</evidence>
<accession>A0A1J5NVY1</accession>
<sequence>MQCPPANGSIDFGHPGHPSGVAGQCRILTQIIAANGVHQAFENAVAVACHQGVAAVLAPVSVARCDTRQSAAARATHFTESAVFGQQAFHAVEHRLVQSHINDLPLTRTLALMQRQQDADDTVQRGQRVADADTHTHRHPTRFGAQVAQAAHGFGDHAKTGLVAVGASLSVTADAQHDQARVDGHQLVGPQAPGFHGTGTKIFNQNVGLEHQLAHNVLRLTVTQIKRQRAFAA</sequence>
<reference evidence="1" key="1">
    <citation type="submission" date="2016-10" db="EMBL/GenBank/DDBJ databases">
        <title>Sequence of Gallionella enrichment culture.</title>
        <authorList>
            <person name="Poehlein A."/>
            <person name="Muehling M."/>
            <person name="Daniel R."/>
        </authorList>
    </citation>
    <scope>NUCLEOTIDE SEQUENCE</scope>
</reference>
<organism evidence="1">
    <name type="scientific">mine drainage metagenome</name>
    <dbReference type="NCBI Taxonomy" id="410659"/>
    <lineage>
        <taxon>unclassified sequences</taxon>
        <taxon>metagenomes</taxon>
        <taxon>ecological metagenomes</taxon>
    </lineage>
</organism>
<protein>
    <submittedName>
        <fullName evidence="1">Uncharacterized protein</fullName>
    </submittedName>
</protein>
<name>A0A1J5NVY1_9ZZZZ</name>
<gene>
    <name evidence="1" type="ORF">GALL_550900</name>
</gene>
<proteinExistence type="predicted"/>
<dbReference type="AlphaFoldDB" id="A0A1J5NVY1"/>
<dbReference type="EMBL" id="MLJW01009067">
    <property type="protein sequence ID" value="OIQ63369.1"/>
    <property type="molecule type" value="Genomic_DNA"/>
</dbReference>
<comment type="caution">
    <text evidence="1">The sequence shown here is derived from an EMBL/GenBank/DDBJ whole genome shotgun (WGS) entry which is preliminary data.</text>
</comment>